<protein>
    <submittedName>
        <fullName evidence="1">Uncharacterized protein</fullName>
    </submittedName>
</protein>
<sequence length="227" mass="24765">MAVVDKFPSKTTEQFGDFEEWSSATSSDGCLGDWSDFHDSKTWDGDRPASPVPAQERSSKCIAAVQSCEAPDPWGVFSECFPDAGPQITDLGDLETPTLSELLRSPSHTPSQSGGISSGVMSVCGRLLCEGSTVRWLGPRPSTQSFSQLLSTLPLVDPHTHNTEDMALPDMELEKTEDQSPPAALIQTKLSAPSCCHQTPPVMYQVSLRWIRLCNIQLQAHKHQHGK</sequence>
<evidence type="ECO:0000313" key="2">
    <source>
        <dbReference type="Proteomes" id="UP000823561"/>
    </source>
</evidence>
<dbReference type="EMBL" id="JADWDJ010000001">
    <property type="protein sequence ID" value="KAG5285252.1"/>
    <property type="molecule type" value="Genomic_DNA"/>
</dbReference>
<evidence type="ECO:0000313" key="1">
    <source>
        <dbReference type="EMBL" id="KAG5285252.1"/>
    </source>
</evidence>
<gene>
    <name evidence="1" type="ORF">AALO_G00001240</name>
</gene>
<dbReference type="AlphaFoldDB" id="A0AAV6HH91"/>
<organism evidence="1 2">
    <name type="scientific">Alosa alosa</name>
    <name type="common">allis shad</name>
    <dbReference type="NCBI Taxonomy" id="278164"/>
    <lineage>
        <taxon>Eukaryota</taxon>
        <taxon>Metazoa</taxon>
        <taxon>Chordata</taxon>
        <taxon>Craniata</taxon>
        <taxon>Vertebrata</taxon>
        <taxon>Euteleostomi</taxon>
        <taxon>Actinopterygii</taxon>
        <taxon>Neopterygii</taxon>
        <taxon>Teleostei</taxon>
        <taxon>Clupei</taxon>
        <taxon>Clupeiformes</taxon>
        <taxon>Clupeoidei</taxon>
        <taxon>Clupeidae</taxon>
        <taxon>Alosa</taxon>
    </lineage>
</organism>
<dbReference type="Proteomes" id="UP000823561">
    <property type="component" value="Chromosome 1"/>
</dbReference>
<name>A0AAV6HH91_9TELE</name>
<proteinExistence type="predicted"/>
<accession>A0AAV6HH91</accession>
<reference evidence="1 2" key="1">
    <citation type="submission" date="2020-10" db="EMBL/GenBank/DDBJ databases">
        <title>Chromosome-scale genome assembly of the Allis shad, Alosa alosa.</title>
        <authorList>
            <person name="Margot Z."/>
            <person name="Christophe K."/>
            <person name="Cabau C."/>
            <person name="Louis A."/>
            <person name="Berthelot C."/>
            <person name="Parey E."/>
            <person name="Roest Crollius H."/>
            <person name="Montfort J."/>
            <person name="Robinson-Rechavi M."/>
            <person name="Bucao C."/>
            <person name="Bouchez O."/>
            <person name="Gislard M."/>
            <person name="Lluch J."/>
            <person name="Milhes M."/>
            <person name="Lampietro C."/>
            <person name="Lopez Roques C."/>
            <person name="Donnadieu C."/>
            <person name="Braasch I."/>
            <person name="Desvignes T."/>
            <person name="Postlethwait J."/>
            <person name="Bobe J."/>
            <person name="Guiguen Y."/>
        </authorList>
    </citation>
    <scope>NUCLEOTIDE SEQUENCE [LARGE SCALE GENOMIC DNA]</scope>
    <source>
        <strain evidence="1">M-15738</strain>
        <tissue evidence="1">Blood</tissue>
    </source>
</reference>
<comment type="caution">
    <text evidence="1">The sequence shown here is derived from an EMBL/GenBank/DDBJ whole genome shotgun (WGS) entry which is preliminary data.</text>
</comment>
<keyword evidence="2" id="KW-1185">Reference proteome</keyword>